<protein>
    <recommendedName>
        <fullName evidence="2">YdbS-like PH domain-containing protein</fullName>
    </recommendedName>
</protein>
<keyword evidence="1" id="KW-0472">Membrane</keyword>
<dbReference type="AlphaFoldDB" id="A0A9X0W5F1"/>
<keyword evidence="1" id="KW-1133">Transmembrane helix</keyword>
<evidence type="ECO:0000256" key="1">
    <source>
        <dbReference type="SAM" id="Phobius"/>
    </source>
</evidence>
<proteinExistence type="predicted"/>
<keyword evidence="4" id="KW-1185">Reference proteome</keyword>
<dbReference type="PANTHER" id="PTHR37938:SF1">
    <property type="entry name" value="BLL0215 PROTEIN"/>
    <property type="match status" value="1"/>
</dbReference>
<dbReference type="EMBL" id="NRRY01000002">
    <property type="protein sequence ID" value="MBK1617136.1"/>
    <property type="molecule type" value="Genomic_DNA"/>
</dbReference>
<dbReference type="PANTHER" id="PTHR37938">
    <property type="entry name" value="BLL0215 PROTEIN"/>
    <property type="match status" value="1"/>
</dbReference>
<comment type="caution">
    <text evidence="3">The sequence shown here is derived from an EMBL/GenBank/DDBJ whole genome shotgun (WGS) entry which is preliminary data.</text>
</comment>
<evidence type="ECO:0000313" key="4">
    <source>
        <dbReference type="Proteomes" id="UP001138768"/>
    </source>
</evidence>
<dbReference type="Pfam" id="PF03703">
    <property type="entry name" value="bPH_2"/>
    <property type="match status" value="1"/>
</dbReference>
<evidence type="ECO:0000313" key="3">
    <source>
        <dbReference type="EMBL" id="MBK1617136.1"/>
    </source>
</evidence>
<dbReference type="InterPro" id="IPR005182">
    <property type="entry name" value="YdbS-like_PH"/>
</dbReference>
<evidence type="ECO:0000259" key="2">
    <source>
        <dbReference type="Pfam" id="PF03703"/>
    </source>
</evidence>
<feature type="transmembrane region" description="Helical" evidence="1">
    <location>
        <begin position="59"/>
        <end position="77"/>
    </location>
</feature>
<feature type="domain" description="YdbS-like PH" evidence="2">
    <location>
        <begin position="85"/>
        <end position="155"/>
    </location>
</feature>
<accession>A0A9X0W5F1</accession>
<dbReference type="RefSeq" id="WP_200237299.1">
    <property type="nucleotide sequence ID" value="NZ_JAXUFI010000020.1"/>
</dbReference>
<reference evidence="3 4" key="1">
    <citation type="journal article" date="2020" name="Microorganisms">
        <title>Osmotic Adaptation and Compatible Solute Biosynthesis of Phototrophic Bacteria as Revealed from Genome Analyses.</title>
        <authorList>
            <person name="Imhoff J.F."/>
            <person name="Rahn T."/>
            <person name="Kunzel S."/>
            <person name="Keller A."/>
            <person name="Neulinger S.C."/>
        </authorList>
    </citation>
    <scope>NUCLEOTIDE SEQUENCE [LARGE SCALE GENOMIC DNA]</scope>
    <source>
        <strain evidence="3 4">DSM 25653</strain>
    </source>
</reference>
<dbReference type="Proteomes" id="UP001138768">
    <property type="component" value="Unassembled WGS sequence"/>
</dbReference>
<gene>
    <name evidence="3" type="ORF">CKO42_01455</name>
</gene>
<organism evidence="3 4">
    <name type="scientific">Lamprobacter modestohalophilus</name>
    <dbReference type="NCBI Taxonomy" id="1064514"/>
    <lineage>
        <taxon>Bacteria</taxon>
        <taxon>Pseudomonadati</taxon>
        <taxon>Pseudomonadota</taxon>
        <taxon>Gammaproteobacteria</taxon>
        <taxon>Chromatiales</taxon>
        <taxon>Chromatiaceae</taxon>
        <taxon>Lamprobacter</taxon>
    </lineage>
</organism>
<keyword evidence="1" id="KW-0812">Transmembrane</keyword>
<name>A0A9X0W5F1_9GAMM</name>
<sequence length="163" mass="18406">MSELLYKANPSIWRSHPFGALVAWVLILLGAVIAFTGAIPFLPEPTQPIQLPEGFDLRWVGYGLLAIGCFQLLRWWLATLMDQLEIYERELVWTHGLLSKEYTEINMGSVRTVRIGQSLFQRIVGAGDLQIFTAGDEPELTIRGLPRPQEIRQHIKGYSAGDE</sequence>
<feature type="transmembrane region" description="Helical" evidence="1">
    <location>
        <begin position="21"/>
        <end position="39"/>
    </location>
</feature>